<organism evidence="2 3">
    <name type="scientific">Candidatus Woesebacteria bacterium GW2011_GWA2_44_33</name>
    <dbReference type="NCBI Taxonomy" id="1618564"/>
    <lineage>
        <taxon>Bacteria</taxon>
        <taxon>Candidatus Woeseibacteriota</taxon>
    </lineage>
</organism>
<evidence type="ECO:0000313" key="3">
    <source>
        <dbReference type="Proteomes" id="UP000034826"/>
    </source>
</evidence>
<accession>A0A0G1J2C9</accession>
<comment type="caution">
    <text evidence="2">The sequence shown here is derived from an EMBL/GenBank/DDBJ whole genome shotgun (WGS) entry which is preliminary data.</text>
</comment>
<reference evidence="2 3" key="1">
    <citation type="journal article" date="2015" name="Nature">
        <title>rRNA introns, odd ribosomes, and small enigmatic genomes across a large radiation of phyla.</title>
        <authorList>
            <person name="Brown C.T."/>
            <person name="Hug L.A."/>
            <person name="Thomas B.C."/>
            <person name="Sharon I."/>
            <person name="Castelle C.J."/>
            <person name="Singh A."/>
            <person name="Wilkins M.J."/>
            <person name="Williams K.H."/>
            <person name="Banfield J.F."/>
        </authorList>
    </citation>
    <scope>NUCLEOTIDE SEQUENCE [LARGE SCALE GENOMIC DNA]</scope>
</reference>
<keyword evidence="1" id="KW-0732">Signal</keyword>
<dbReference type="Proteomes" id="UP000034826">
    <property type="component" value="Unassembled WGS sequence"/>
</dbReference>
<dbReference type="EMBL" id="LCIY01000036">
    <property type="protein sequence ID" value="KKT65746.1"/>
    <property type="molecule type" value="Genomic_DNA"/>
</dbReference>
<evidence type="ECO:0000256" key="1">
    <source>
        <dbReference type="SAM" id="SignalP"/>
    </source>
</evidence>
<sequence length="173" mass="19061">MKKLSRMFFGLLMALVVFSTGAQAAHAAVSIYSNNGSYYTAYGPGQYWYNVDNEGYCGNGGGSCSPNNMKYTWSGCSLSNYAKWVNGAGPSGWATHDTYIPGTNAINSAAPYLLSYNSASQFHFTINQNSYYDTFVRTDPSDPWWYNIGNIWLDDNPCNGTSKIGFDEMKVAD</sequence>
<name>A0A0G1J2C9_9BACT</name>
<evidence type="ECO:0000313" key="2">
    <source>
        <dbReference type="EMBL" id="KKT65746.1"/>
    </source>
</evidence>
<protein>
    <submittedName>
        <fullName evidence="2">Uncharacterized protein</fullName>
    </submittedName>
</protein>
<feature type="signal peptide" evidence="1">
    <location>
        <begin position="1"/>
        <end position="24"/>
    </location>
</feature>
<dbReference type="AlphaFoldDB" id="A0A0G1J2C9"/>
<feature type="chain" id="PRO_5002537949" evidence="1">
    <location>
        <begin position="25"/>
        <end position="173"/>
    </location>
</feature>
<gene>
    <name evidence="2" type="ORF">UW60_C0036G0004</name>
</gene>
<proteinExistence type="predicted"/>